<name>A0A1H9J981_9GAMM</name>
<dbReference type="STRING" id="489703.SAMN04488038_11165"/>
<evidence type="ECO:0000256" key="4">
    <source>
        <dbReference type="ARBA" id="ARBA00022679"/>
    </source>
</evidence>
<accession>A0A1H9J981</accession>
<dbReference type="GO" id="GO:0070043">
    <property type="term" value="F:rRNA (guanine-N7-)-methyltransferase activity"/>
    <property type="evidence" value="ECO:0007669"/>
    <property type="project" value="UniProtKB-UniRule"/>
</dbReference>
<evidence type="ECO:0000256" key="6">
    <source>
        <dbReference type="HAMAP-Rule" id="MF_00074"/>
    </source>
</evidence>
<dbReference type="RefSeq" id="WP_177189003.1">
    <property type="nucleotide sequence ID" value="NZ_FOFS01000011.1"/>
</dbReference>
<dbReference type="EMBL" id="FOFS01000011">
    <property type="protein sequence ID" value="SEQ83347.1"/>
    <property type="molecule type" value="Genomic_DNA"/>
</dbReference>
<feature type="binding site" evidence="6">
    <location>
        <position position="82"/>
    </location>
    <ligand>
        <name>S-adenosyl-L-methionine</name>
        <dbReference type="ChEBI" id="CHEBI:59789"/>
    </ligand>
</feature>
<dbReference type="NCBIfam" id="TIGR00138">
    <property type="entry name" value="rsmG_gidB"/>
    <property type="match status" value="1"/>
</dbReference>
<feature type="binding site" evidence="6">
    <location>
        <begin position="133"/>
        <end position="134"/>
    </location>
    <ligand>
        <name>S-adenosyl-L-methionine</name>
        <dbReference type="ChEBI" id="CHEBI:59789"/>
    </ligand>
</feature>
<evidence type="ECO:0000313" key="8">
    <source>
        <dbReference type="Proteomes" id="UP000199233"/>
    </source>
</evidence>
<dbReference type="GO" id="GO:0005829">
    <property type="term" value="C:cytosol"/>
    <property type="evidence" value="ECO:0007669"/>
    <property type="project" value="TreeGrafter"/>
</dbReference>
<dbReference type="EC" id="2.1.1.170" evidence="6"/>
<dbReference type="PANTHER" id="PTHR31760">
    <property type="entry name" value="S-ADENOSYL-L-METHIONINE-DEPENDENT METHYLTRANSFERASES SUPERFAMILY PROTEIN"/>
    <property type="match status" value="1"/>
</dbReference>
<keyword evidence="5 6" id="KW-0949">S-adenosyl-L-methionine</keyword>
<comment type="function">
    <text evidence="6">Specifically methylates the N7 position of guanine in position 527 of 16S rRNA.</text>
</comment>
<comment type="subcellular location">
    <subcellularLocation>
        <location evidence="6">Cytoplasm</location>
    </subcellularLocation>
</comment>
<keyword evidence="2 6" id="KW-0698">rRNA processing</keyword>
<dbReference type="CDD" id="cd02440">
    <property type="entry name" value="AdoMet_MTases"/>
    <property type="match status" value="1"/>
</dbReference>
<evidence type="ECO:0000256" key="5">
    <source>
        <dbReference type="ARBA" id="ARBA00022691"/>
    </source>
</evidence>
<dbReference type="AlphaFoldDB" id="A0A1H9J981"/>
<dbReference type="Gene3D" id="3.40.50.150">
    <property type="entry name" value="Vaccinia Virus protein VP39"/>
    <property type="match status" value="1"/>
</dbReference>
<keyword evidence="3 6" id="KW-0489">Methyltransferase</keyword>
<feature type="binding site" evidence="6">
    <location>
        <position position="87"/>
    </location>
    <ligand>
        <name>S-adenosyl-L-methionine</name>
        <dbReference type="ChEBI" id="CHEBI:59789"/>
    </ligand>
</feature>
<dbReference type="InterPro" id="IPR029063">
    <property type="entry name" value="SAM-dependent_MTases_sf"/>
</dbReference>
<keyword evidence="1 6" id="KW-0963">Cytoplasm</keyword>
<organism evidence="7 8">
    <name type="scientific">Solimonas aquatica</name>
    <dbReference type="NCBI Taxonomy" id="489703"/>
    <lineage>
        <taxon>Bacteria</taxon>
        <taxon>Pseudomonadati</taxon>
        <taxon>Pseudomonadota</taxon>
        <taxon>Gammaproteobacteria</taxon>
        <taxon>Nevskiales</taxon>
        <taxon>Nevskiaceae</taxon>
        <taxon>Solimonas</taxon>
    </lineage>
</organism>
<feature type="binding site" evidence="6">
    <location>
        <position position="148"/>
    </location>
    <ligand>
        <name>S-adenosyl-L-methionine</name>
        <dbReference type="ChEBI" id="CHEBI:59789"/>
    </ligand>
</feature>
<evidence type="ECO:0000313" key="7">
    <source>
        <dbReference type="EMBL" id="SEQ83347.1"/>
    </source>
</evidence>
<dbReference type="InterPro" id="IPR003682">
    <property type="entry name" value="rRNA_ssu_MeTfrase_G"/>
</dbReference>
<dbReference type="HAMAP" id="MF_00074">
    <property type="entry name" value="16SrRNA_methyltr_G"/>
    <property type="match status" value="1"/>
</dbReference>
<keyword evidence="4 6" id="KW-0808">Transferase</keyword>
<sequence length="215" mass="23340">MSAALQAQLARGLEELGLRLDAEQLAQLLAYQTELGKWNTAYNLTAIRTPSEMVTRHLLDSLALLPLLDEQMPPSGALLDVGAGAGLPGLVLAIARPAWSVTVLDSNGKKARFMRHVQRQLLLNNVQVAECRAEDWQPSAPQDVIVSRAFAALADFFALTRHALAPGGVWVAMKGKLDDAEQAAVPADIEIRESRRLQVPGLREDRHALIASVKT</sequence>
<comment type="caution">
    <text evidence="6">Lacks conserved residue(s) required for the propagation of feature annotation.</text>
</comment>
<dbReference type="Proteomes" id="UP000199233">
    <property type="component" value="Unassembled WGS sequence"/>
</dbReference>
<comment type="similarity">
    <text evidence="6">Belongs to the methyltransferase superfamily. RNA methyltransferase RsmG family.</text>
</comment>
<dbReference type="PANTHER" id="PTHR31760:SF0">
    <property type="entry name" value="S-ADENOSYL-L-METHIONINE-DEPENDENT METHYLTRANSFERASES SUPERFAMILY PROTEIN"/>
    <property type="match status" value="1"/>
</dbReference>
<proteinExistence type="inferred from homology"/>
<reference evidence="7 8" key="1">
    <citation type="submission" date="2016-10" db="EMBL/GenBank/DDBJ databases">
        <authorList>
            <person name="de Groot N.N."/>
        </authorList>
    </citation>
    <scope>NUCLEOTIDE SEQUENCE [LARGE SCALE GENOMIC DNA]</scope>
    <source>
        <strain evidence="7 8">DSM 25927</strain>
    </source>
</reference>
<dbReference type="SUPFAM" id="SSF53335">
    <property type="entry name" value="S-adenosyl-L-methionine-dependent methyltransferases"/>
    <property type="match status" value="1"/>
</dbReference>
<evidence type="ECO:0000256" key="3">
    <source>
        <dbReference type="ARBA" id="ARBA00022603"/>
    </source>
</evidence>
<keyword evidence="8" id="KW-1185">Reference proteome</keyword>
<gene>
    <name evidence="6" type="primary">rsmG</name>
    <name evidence="7" type="ORF">SAMN04488038_11165</name>
</gene>
<dbReference type="Pfam" id="PF02527">
    <property type="entry name" value="GidB"/>
    <property type="match status" value="1"/>
</dbReference>
<protein>
    <recommendedName>
        <fullName evidence="6">Ribosomal RNA small subunit methyltransferase G</fullName>
        <ecNumber evidence="6">2.1.1.170</ecNumber>
    </recommendedName>
    <alternativeName>
        <fullName evidence="6">16S rRNA 7-methylguanosine methyltransferase</fullName>
        <shortName evidence="6">16S rRNA m7G methyltransferase</shortName>
    </alternativeName>
</protein>
<comment type="catalytic activity">
    <reaction evidence="6">
        <text>guanosine(527) in 16S rRNA + S-adenosyl-L-methionine = N(7)-methylguanosine(527) in 16S rRNA + S-adenosyl-L-homocysteine</text>
        <dbReference type="Rhea" id="RHEA:42732"/>
        <dbReference type="Rhea" id="RHEA-COMP:10209"/>
        <dbReference type="Rhea" id="RHEA-COMP:10210"/>
        <dbReference type="ChEBI" id="CHEBI:57856"/>
        <dbReference type="ChEBI" id="CHEBI:59789"/>
        <dbReference type="ChEBI" id="CHEBI:74269"/>
        <dbReference type="ChEBI" id="CHEBI:74480"/>
        <dbReference type="EC" id="2.1.1.170"/>
    </reaction>
</comment>
<evidence type="ECO:0000256" key="2">
    <source>
        <dbReference type="ARBA" id="ARBA00022552"/>
    </source>
</evidence>
<dbReference type="PIRSF" id="PIRSF003078">
    <property type="entry name" value="GidB"/>
    <property type="match status" value="1"/>
</dbReference>
<evidence type="ECO:0000256" key="1">
    <source>
        <dbReference type="ARBA" id="ARBA00022490"/>
    </source>
</evidence>